<reference evidence="2 3" key="1">
    <citation type="submission" date="2016-10" db="EMBL/GenBank/DDBJ databases">
        <title>Draft genome sequence of Coniochaeta ligniaria NRRL30616, a lignocellulolytic fungus for bioabatement of inhibitors in plant biomass hydrolysates.</title>
        <authorList>
            <consortium name="DOE Joint Genome Institute"/>
            <person name="Jimenez D.J."/>
            <person name="Hector R.E."/>
            <person name="Riley R."/>
            <person name="Sun H."/>
            <person name="Grigoriev I.V."/>
            <person name="Van Elsas J.D."/>
            <person name="Nichols N.N."/>
        </authorList>
    </citation>
    <scope>NUCLEOTIDE SEQUENCE [LARGE SCALE GENOMIC DNA]</scope>
    <source>
        <strain evidence="2 3">NRRL 30616</strain>
    </source>
</reference>
<keyword evidence="3" id="KW-1185">Reference proteome</keyword>
<evidence type="ECO:0000313" key="2">
    <source>
        <dbReference type="EMBL" id="OIW34072.1"/>
    </source>
</evidence>
<organism evidence="2 3">
    <name type="scientific">Coniochaeta ligniaria NRRL 30616</name>
    <dbReference type="NCBI Taxonomy" id="1408157"/>
    <lineage>
        <taxon>Eukaryota</taxon>
        <taxon>Fungi</taxon>
        <taxon>Dikarya</taxon>
        <taxon>Ascomycota</taxon>
        <taxon>Pezizomycotina</taxon>
        <taxon>Sordariomycetes</taxon>
        <taxon>Sordariomycetidae</taxon>
        <taxon>Coniochaetales</taxon>
        <taxon>Coniochaetaceae</taxon>
        <taxon>Coniochaeta</taxon>
    </lineage>
</organism>
<dbReference type="InParanoid" id="A0A1J7JVK0"/>
<accession>A0A1J7JVK0</accession>
<proteinExistence type="predicted"/>
<name>A0A1J7JVK0_9PEZI</name>
<sequence length="246" mass="27709">MSALFGTSTGMAAYTSYSRLKSSWWQFGVDDLSVVTSKMLEMTYIEIQAAIFMRAGPEQVLALKSALSAGLDSMTIKMRLWEGFICGIHEIRRSGVLDHPVDSMSRQSAWRHLGQGKVAWLSSRPEEASPNAKNQLEGHQPHTDEGCFASGRSRSVMIAIVKRFAPRRTIDCSLDTWFSLVQTHRRLQDHCSCRVTRSKDTCLAWQEATQRIKNKGGNWESRSGQPIPADMKSLEAEKKEPEQKKE</sequence>
<dbReference type="Proteomes" id="UP000182658">
    <property type="component" value="Unassembled WGS sequence"/>
</dbReference>
<evidence type="ECO:0000256" key="1">
    <source>
        <dbReference type="SAM" id="MobiDB-lite"/>
    </source>
</evidence>
<gene>
    <name evidence="2" type="ORF">CONLIGDRAFT_641127</name>
</gene>
<protein>
    <submittedName>
        <fullName evidence="2">Uncharacterized protein</fullName>
    </submittedName>
</protein>
<feature type="region of interest" description="Disordered" evidence="1">
    <location>
        <begin position="214"/>
        <end position="246"/>
    </location>
</feature>
<feature type="compositionally biased region" description="Basic and acidic residues" evidence="1">
    <location>
        <begin position="232"/>
        <end position="246"/>
    </location>
</feature>
<dbReference type="EMBL" id="KV875094">
    <property type="protein sequence ID" value="OIW34072.1"/>
    <property type="molecule type" value="Genomic_DNA"/>
</dbReference>
<evidence type="ECO:0000313" key="3">
    <source>
        <dbReference type="Proteomes" id="UP000182658"/>
    </source>
</evidence>
<feature type="region of interest" description="Disordered" evidence="1">
    <location>
        <begin position="124"/>
        <end position="148"/>
    </location>
</feature>
<dbReference type="AlphaFoldDB" id="A0A1J7JVK0"/>